<dbReference type="Pfam" id="PF01547">
    <property type="entry name" value="SBP_bac_1"/>
    <property type="match status" value="1"/>
</dbReference>
<evidence type="ECO:0000313" key="4">
    <source>
        <dbReference type="Proteomes" id="UP000281726"/>
    </source>
</evidence>
<comment type="caution">
    <text evidence="3">The sequence shown here is derived from an EMBL/GenBank/DDBJ whole genome shotgun (WGS) entry which is preliminary data.</text>
</comment>
<dbReference type="Proteomes" id="UP000281726">
    <property type="component" value="Unassembled WGS sequence"/>
</dbReference>
<dbReference type="PANTHER" id="PTHR43649:SF29">
    <property type="entry name" value="OSMOPROTECTIVE COMPOUNDS-BINDING PROTEIN GGTB"/>
    <property type="match status" value="1"/>
</dbReference>
<dbReference type="PANTHER" id="PTHR43649">
    <property type="entry name" value="ARABINOSE-BINDING PROTEIN-RELATED"/>
    <property type="match status" value="1"/>
</dbReference>
<dbReference type="InterPro" id="IPR050490">
    <property type="entry name" value="Bact_solute-bd_prot1"/>
</dbReference>
<dbReference type="RefSeq" id="WP_120732961.1">
    <property type="nucleotide sequence ID" value="NZ_RBAK01000021.1"/>
</dbReference>
<organism evidence="3 4">
    <name type="scientific">Micromonospora endolithica</name>
    <dbReference type="NCBI Taxonomy" id="230091"/>
    <lineage>
        <taxon>Bacteria</taxon>
        <taxon>Bacillati</taxon>
        <taxon>Actinomycetota</taxon>
        <taxon>Actinomycetes</taxon>
        <taxon>Micromonosporales</taxon>
        <taxon>Micromonosporaceae</taxon>
        <taxon>Micromonospora</taxon>
    </lineage>
</organism>
<evidence type="ECO:0000256" key="1">
    <source>
        <dbReference type="ARBA" id="ARBA00008520"/>
    </source>
</evidence>
<name>A0A3A9YQP0_9ACTN</name>
<dbReference type="EMBL" id="RBAK01000021">
    <property type="protein sequence ID" value="RKN38411.1"/>
    <property type="molecule type" value="Genomic_DNA"/>
</dbReference>
<dbReference type="InterPro" id="IPR006059">
    <property type="entry name" value="SBP"/>
</dbReference>
<protein>
    <submittedName>
        <fullName evidence="3">Carbohydrate ABC transporter substrate-binding protein</fullName>
    </submittedName>
</protein>
<comment type="similarity">
    <text evidence="1">Belongs to the bacterial solute-binding protein 1 family.</text>
</comment>
<keyword evidence="4" id="KW-1185">Reference proteome</keyword>
<dbReference type="AlphaFoldDB" id="A0A3A9YQP0"/>
<dbReference type="OrthoDB" id="8663148at2"/>
<dbReference type="Gene3D" id="3.40.190.10">
    <property type="entry name" value="Periplasmic binding protein-like II"/>
    <property type="match status" value="2"/>
</dbReference>
<reference evidence="3 4" key="1">
    <citation type="journal article" date="2004" name="Syst. Appl. Microbiol.">
        <title>Cryptoendolithic actinomycetes from antarctic sandstone rock samples: Micromonospora endolithica sp. nov. and two isolates related to Micromonospora coerulea Jensen 1932.</title>
        <authorList>
            <person name="Hirsch P."/>
            <person name="Mevs U."/>
            <person name="Kroppenstedt R.M."/>
            <person name="Schumann P."/>
            <person name="Stackebrandt E."/>
        </authorList>
    </citation>
    <scope>NUCLEOTIDE SEQUENCE [LARGE SCALE GENOMIC DNA]</scope>
    <source>
        <strain evidence="3 4">JCM 12677</strain>
    </source>
</reference>
<evidence type="ECO:0000256" key="2">
    <source>
        <dbReference type="ARBA" id="ARBA00022448"/>
    </source>
</evidence>
<sequence>MSRPRTQAEYLARLVPPSVAGLRRRSVLTGAAGGALLGTGLLAGCGDSDSGGSGSNTVSLGSNQSDPKPKDVIAKVVDGFKTSSGIEVGVNTVDHNTFQENINNYLQGKPDDVFMWFAGYRMRFFAARGLAGDLSDVWGKISGQSDAFKKASTGDDGKQYFVPSTYYPWAVFYRKSVWQQNGYQVPTTLDQLTALSAQMKKDGLTPIAFADKDGWPAMGTFDILNLRINGYQFHIDLMAGKESWTSDKVKKVFDTWRGLLPLHQPDALGRTWQEAAQSLQQKKSGMYLLGLFVGQQFNNDEQDDLDFFTFPEIDPAIGAKALDAPIDGYMLARRPKEEDNAKKLLEYVGNKAAADIVIKNDPSTLVANTEADTSGYTALQKKAAELVGSATEIAQFLDRDTRPDFASTVIIPALQQFIKEPADIDGLTNSIENQKKSIFTD</sequence>
<keyword evidence="2" id="KW-0813">Transport</keyword>
<dbReference type="SUPFAM" id="SSF53850">
    <property type="entry name" value="Periplasmic binding protein-like II"/>
    <property type="match status" value="1"/>
</dbReference>
<evidence type="ECO:0000313" key="3">
    <source>
        <dbReference type="EMBL" id="RKN38411.1"/>
    </source>
</evidence>
<accession>A0A3A9YQP0</accession>
<proteinExistence type="inferred from homology"/>
<gene>
    <name evidence="3" type="ORF">D7223_30845</name>
</gene>